<dbReference type="Proteomes" id="UP000237983">
    <property type="component" value="Unassembled WGS sequence"/>
</dbReference>
<reference evidence="1 2" key="1">
    <citation type="submission" date="2018-03" db="EMBL/GenBank/DDBJ databases">
        <title>Genomic Encyclopedia of Type Strains, Phase III (KMG-III): the genomes of soil and plant-associated and newly described type strains.</title>
        <authorList>
            <person name="Whitman W."/>
        </authorList>
    </citation>
    <scope>NUCLEOTIDE SEQUENCE [LARGE SCALE GENOMIC DNA]</scope>
    <source>
        <strain evidence="1 2">CGMCC 1.12484</strain>
    </source>
</reference>
<evidence type="ECO:0000313" key="1">
    <source>
        <dbReference type="EMBL" id="PRY70196.1"/>
    </source>
</evidence>
<keyword evidence="2" id="KW-1185">Reference proteome</keyword>
<organism evidence="1 2">
    <name type="scientific">Glaciihabitans tibetensis</name>
    <dbReference type="NCBI Taxonomy" id="1266600"/>
    <lineage>
        <taxon>Bacteria</taxon>
        <taxon>Bacillati</taxon>
        <taxon>Actinomycetota</taxon>
        <taxon>Actinomycetes</taxon>
        <taxon>Micrococcales</taxon>
        <taxon>Microbacteriaceae</taxon>
        <taxon>Glaciihabitans</taxon>
    </lineage>
</organism>
<proteinExistence type="predicted"/>
<protein>
    <submittedName>
        <fullName evidence="1">Uncharacterized protein</fullName>
    </submittedName>
</protein>
<gene>
    <name evidence="1" type="ORF">B0I08_101324</name>
</gene>
<dbReference type="AlphaFoldDB" id="A0A2T0VIZ3"/>
<sequence length="119" mass="12729">MTTITTPSGTVITPTLVLGYASGRESANIVHTIFGRSDPDVTFLPAPLRTGSLELLFATRATAWAALTAHAAAGSFRLADTDLPELNMRYVPTGQLSISLDPQTLVQWLVTVPYSEVIL</sequence>
<dbReference type="EMBL" id="PVTL01000001">
    <property type="protein sequence ID" value="PRY70196.1"/>
    <property type="molecule type" value="Genomic_DNA"/>
</dbReference>
<dbReference type="RefSeq" id="WP_106209145.1">
    <property type="nucleotide sequence ID" value="NZ_PVTL01000001.1"/>
</dbReference>
<comment type="caution">
    <text evidence="1">The sequence shown here is derived from an EMBL/GenBank/DDBJ whole genome shotgun (WGS) entry which is preliminary data.</text>
</comment>
<evidence type="ECO:0000313" key="2">
    <source>
        <dbReference type="Proteomes" id="UP000237983"/>
    </source>
</evidence>
<dbReference type="OrthoDB" id="5074651at2"/>
<accession>A0A2T0VIZ3</accession>
<name>A0A2T0VIZ3_9MICO</name>